<dbReference type="AlphaFoldDB" id="A0A0P7BEK9"/>
<reference evidence="2 3" key="1">
    <citation type="submission" date="2015-07" db="EMBL/GenBank/DDBJ databases">
        <title>The draft genome sequence of Leadbetterella sp. JN14-9.</title>
        <authorList>
            <person name="Liu Y."/>
            <person name="Du J."/>
            <person name="Shao Z."/>
        </authorList>
    </citation>
    <scope>NUCLEOTIDE SEQUENCE [LARGE SCALE GENOMIC DNA]</scope>
    <source>
        <strain evidence="2 3">JN14-9</strain>
    </source>
</reference>
<comment type="caution">
    <text evidence="2">The sequence shown here is derived from an EMBL/GenBank/DDBJ whole genome shotgun (WGS) entry which is preliminary data.</text>
</comment>
<dbReference type="SUPFAM" id="SSF46894">
    <property type="entry name" value="C-terminal effector domain of the bipartite response regulators"/>
    <property type="match status" value="1"/>
</dbReference>
<dbReference type="SMART" id="SM00421">
    <property type="entry name" value="HTH_LUXR"/>
    <property type="match status" value="1"/>
</dbReference>
<dbReference type="InterPro" id="IPR016032">
    <property type="entry name" value="Sig_transdc_resp-reg_C-effctor"/>
</dbReference>
<proteinExistence type="predicted"/>
<dbReference type="Gene3D" id="1.10.10.10">
    <property type="entry name" value="Winged helix-like DNA-binding domain superfamily/Winged helix DNA-binding domain"/>
    <property type="match status" value="1"/>
</dbReference>
<dbReference type="STRING" id="1605367.AFM12_00765"/>
<dbReference type="GO" id="GO:0006355">
    <property type="term" value="P:regulation of DNA-templated transcription"/>
    <property type="evidence" value="ECO:0007669"/>
    <property type="project" value="InterPro"/>
</dbReference>
<dbReference type="GO" id="GO:0003677">
    <property type="term" value="F:DNA binding"/>
    <property type="evidence" value="ECO:0007669"/>
    <property type="project" value="InterPro"/>
</dbReference>
<dbReference type="InterPro" id="IPR036388">
    <property type="entry name" value="WH-like_DNA-bd_sf"/>
</dbReference>
<protein>
    <recommendedName>
        <fullName evidence="1">HTH luxR-type domain-containing protein</fullName>
    </recommendedName>
</protein>
<sequence length="246" mass="28395">MQQRINNYSSSLSTILTDLTADSRSPRNKELSKKFFRFPEEAIFIYSFIEDRIVYADGWPEVLGYGNEEMNMHLYIAITTEEFASFTNELNQQALQYIAIQSEDLELHGYSMQLKKYHKDGREVPLVANVNVFKTLDGKITEIICRSMINRNLKFGKVMQYSTYGPKKDNFEDKLNKDLFSNLTISLKEKETVGLLAQGKSYKQIAAEQNVTISAIEKRIAPLFKRFDVNGVAHLISFCHENYLID</sequence>
<gene>
    <name evidence="2" type="ORF">AFM12_00765</name>
</gene>
<dbReference type="OrthoDB" id="1199646at2"/>
<feature type="domain" description="HTH luxR-type" evidence="1">
    <location>
        <begin position="182"/>
        <end position="239"/>
    </location>
</feature>
<evidence type="ECO:0000313" key="3">
    <source>
        <dbReference type="Proteomes" id="UP000050454"/>
    </source>
</evidence>
<name>A0A0P7BEK9_9BACT</name>
<dbReference type="EMBL" id="LGTQ01000005">
    <property type="protein sequence ID" value="KPM49207.1"/>
    <property type="molecule type" value="Genomic_DNA"/>
</dbReference>
<keyword evidence="3" id="KW-1185">Reference proteome</keyword>
<accession>A0A0P7BEK9</accession>
<evidence type="ECO:0000313" key="2">
    <source>
        <dbReference type="EMBL" id="KPM49207.1"/>
    </source>
</evidence>
<organism evidence="2 3">
    <name type="scientific">Jiulongibacter sediminis</name>
    <dbReference type="NCBI Taxonomy" id="1605367"/>
    <lineage>
        <taxon>Bacteria</taxon>
        <taxon>Pseudomonadati</taxon>
        <taxon>Bacteroidota</taxon>
        <taxon>Cytophagia</taxon>
        <taxon>Cytophagales</taxon>
        <taxon>Leadbetterellaceae</taxon>
        <taxon>Jiulongibacter</taxon>
    </lineage>
</organism>
<dbReference type="InterPro" id="IPR000792">
    <property type="entry name" value="Tscrpt_reg_LuxR_C"/>
</dbReference>
<dbReference type="Proteomes" id="UP000050454">
    <property type="component" value="Unassembled WGS sequence"/>
</dbReference>
<dbReference type="RefSeq" id="WP_055143193.1">
    <property type="nucleotide sequence ID" value="NZ_JXSZ01000005.1"/>
</dbReference>
<evidence type="ECO:0000259" key="1">
    <source>
        <dbReference type="SMART" id="SM00421"/>
    </source>
</evidence>